<dbReference type="EMBL" id="UFQT01000766">
    <property type="protein sequence ID" value="SSX27061.1"/>
    <property type="molecule type" value="Genomic_DNA"/>
</dbReference>
<dbReference type="EMBL" id="UFQS01000766">
    <property type="protein sequence ID" value="SSX06715.1"/>
    <property type="molecule type" value="Genomic_DNA"/>
</dbReference>
<dbReference type="OMA" id="KLAWNSK"/>
<sequence length="79" mass="9241">MNSKLGTTFMFLTKLAWNSKLSLPVLLTCAFMVLNFRWEVEINIHTERIVFQDEDVMSDSDESWETDTNDESDIEYGLE</sequence>
<accession>A0A336MCI8</accession>
<dbReference type="AlphaFoldDB" id="A0A336MCI8"/>
<gene>
    <name evidence="3" type="primary">CSON014133</name>
</gene>
<evidence type="ECO:0000313" key="2">
    <source>
        <dbReference type="EMBL" id="SSX06715.1"/>
    </source>
</evidence>
<evidence type="ECO:0000256" key="1">
    <source>
        <dbReference type="SAM" id="MobiDB-lite"/>
    </source>
</evidence>
<organism evidence="3">
    <name type="scientific">Culicoides sonorensis</name>
    <name type="common">Biting midge</name>
    <dbReference type="NCBI Taxonomy" id="179676"/>
    <lineage>
        <taxon>Eukaryota</taxon>
        <taxon>Metazoa</taxon>
        <taxon>Ecdysozoa</taxon>
        <taxon>Arthropoda</taxon>
        <taxon>Hexapoda</taxon>
        <taxon>Insecta</taxon>
        <taxon>Pterygota</taxon>
        <taxon>Neoptera</taxon>
        <taxon>Endopterygota</taxon>
        <taxon>Diptera</taxon>
        <taxon>Nematocera</taxon>
        <taxon>Chironomoidea</taxon>
        <taxon>Ceratopogonidae</taxon>
        <taxon>Ceratopogoninae</taxon>
        <taxon>Culicoides</taxon>
        <taxon>Monoculicoides</taxon>
    </lineage>
</organism>
<reference evidence="3" key="2">
    <citation type="submission" date="2018-07" db="EMBL/GenBank/DDBJ databases">
        <authorList>
            <person name="Quirk P.G."/>
            <person name="Krulwich T.A."/>
        </authorList>
    </citation>
    <scope>NUCLEOTIDE SEQUENCE</scope>
</reference>
<protein>
    <submittedName>
        <fullName evidence="3">CSON014133 protein</fullName>
    </submittedName>
</protein>
<proteinExistence type="predicted"/>
<evidence type="ECO:0000313" key="3">
    <source>
        <dbReference type="EMBL" id="SSX27061.1"/>
    </source>
</evidence>
<name>A0A336MCI8_CULSO</name>
<reference evidence="2" key="1">
    <citation type="submission" date="2018-04" db="EMBL/GenBank/DDBJ databases">
        <authorList>
            <person name="Go L.Y."/>
            <person name="Mitchell J.A."/>
        </authorList>
    </citation>
    <scope>NUCLEOTIDE SEQUENCE</scope>
    <source>
        <tissue evidence="2">Whole organism</tissue>
    </source>
</reference>
<feature type="region of interest" description="Disordered" evidence="1">
    <location>
        <begin position="57"/>
        <end position="79"/>
    </location>
</feature>
<dbReference type="VEuPathDB" id="VectorBase:CSON014133"/>